<feature type="transmembrane region" description="Helical" evidence="1">
    <location>
        <begin position="108"/>
        <end position="132"/>
    </location>
</feature>
<dbReference type="STRING" id="1910958.BTM30_04145"/>
<keyword evidence="1" id="KW-0812">Transmembrane</keyword>
<evidence type="ECO:0000256" key="1">
    <source>
        <dbReference type="SAM" id="Phobius"/>
    </source>
</evidence>
<keyword evidence="3" id="KW-1185">Reference proteome</keyword>
<sequence>MANALPVGAILKSGWAAFAKAPFLFIGFTLLGGALNLGSQFIQDQASKSIQDGSSLGLAWILIFLLGFSLNIVASLWLNIGLFRGAWRALGGEKPIFKDFVNWHGKSITMLFMMTLFLVAVNMVVLAIAFLAGGLLSLIRLELLFIPLVIAVFTMIYLAVTQMFHVPLVVARGDKPMLAFKEGRRSVDPQFWPVLGFGILMILIGLTGLLLCGVGILVAAPVIVCCLVAAYQHLFDSEDQTGFLINLSKG</sequence>
<comment type="caution">
    <text evidence="2">The sequence shown here is derived from an EMBL/GenBank/DDBJ whole genome shotgun (WGS) entry which is preliminary data.</text>
</comment>
<evidence type="ECO:0000313" key="3">
    <source>
        <dbReference type="Proteomes" id="UP000240206"/>
    </source>
</evidence>
<accession>A0A2P7EGU5</accession>
<keyword evidence="1" id="KW-0472">Membrane</keyword>
<gene>
    <name evidence="2" type="ORF">C7K08_02855</name>
</gene>
<dbReference type="EMBL" id="PXVC01000006">
    <property type="protein sequence ID" value="PSI02443.1"/>
    <property type="molecule type" value="Genomic_DNA"/>
</dbReference>
<dbReference type="AlphaFoldDB" id="A0A2P7EGU5"/>
<feature type="transmembrane region" description="Helical" evidence="1">
    <location>
        <begin position="216"/>
        <end position="235"/>
    </location>
</feature>
<dbReference type="Proteomes" id="UP000240206">
    <property type="component" value="Unassembled WGS sequence"/>
</dbReference>
<evidence type="ECO:0000313" key="2">
    <source>
        <dbReference type="EMBL" id="PSI02443.1"/>
    </source>
</evidence>
<dbReference type="RefSeq" id="WP_106499144.1">
    <property type="nucleotide sequence ID" value="NZ_PXVC01000006.1"/>
</dbReference>
<evidence type="ECO:0008006" key="4">
    <source>
        <dbReference type="Google" id="ProtNLM"/>
    </source>
</evidence>
<feature type="transmembrane region" description="Helical" evidence="1">
    <location>
        <begin position="191"/>
        <end position="210"/>
    </location>
</feature>
<protein>
    <recommendedName>
        <fullName evidence="4">DUF975 domain-containing protein</fullName>
    </recommendedName>
</protein>
<name>A0A2P7EGU5_9SYNE</name>
<feature type="transmembrane region" description="Helical" evidence="1">
    <location>
        <begin position="144"/>
        <end position="170"/>
    </location>
</feature>
<reference evidence="3" key="1">
    <citation type="submission" date="2018-03" db="EMBL/GenBank/DDBJ databases">
        <title>Ecological and genomic features of two cosmopolitan and abundant freshwater picocyanobacteria.</title>
        <authorList>
            <person name="Cabello-Yeves P.J."/>
            <person name="Picazo A."/>
            <person name="Camacho A."/>
            <person name="Callieri C."/>
            <person name="Rosselli R."/>
            <person name="Roda-Garcia J."/>
            <person name="Coutinho F.H."/>
            <person name="Rodriguez-Valera F."/>
        </authorList>
    </citation>
    <scope>NUCLEOTIDE SEQUENCE [LARGE SCALE GENOMIC DNA]</scope>
    <source>
        <strain evidence="3">Tous</strain>
    </source>
</reference>
<feature type="transmembrane region" description="Helical" evidence="1">
    <location>
        <begin position="58"/>
        <end position="87"/>
    </location>
</feature>
<keyword evidence="1" id="KW-1133">Transmembrane helix</keyword>
<organism evidence="2 3">
    <name type="scientific">Synechococcus lacustris str. Tous</name>
    <dbReference type="NCBI Taxonomy" id="1910958"/>
    <lineage>
        <taxon>Bacteria</taxon>
        <taxon>Bacillati</taxon>
        <taxon>Cyanobacteriota</taxon>
        <taxon>Cyanophyceae</taxon>
        <taxon>Synechococcales</taxon>
        <taxon>Synechococcaceae</taxon>
        <taxon>Synechococcus</taxon>
    </lineage>
</organism>
<proteinExistence type="predicted"/>
<feature type="transmembrane region" description="Helical" evidence="1">
    <location>
        <begin position="21"/>
        <end position="38"/>
    </location>
</feature>